<dbReference type="InterPro" id="IPR025248">
    <property type="entry name" value="DUF4007"/>
</dbReference>
<evidence type="ECO:0000313" key="3">
    <source>
        <dbReference type="Proteomes" id="UP000295832"/>
    </source>
</evidence>
<evidence type="ECO:0000259" key="1">
    <source>
        <dbReference type="Pfam" id="PF13182"/>
    </source>
</evidence>
<feature type="domain" description="DUF4007" evidence="1">
    <location>
        <begin position="35"/>
        <end position="268"/>
    </location>
</feature>
<dbReference type="EMBL" id="SOEG01000003">
    <property type="protein sequence ID" value="TDX53238.1"/>
    <property type="molecule type" value="Genomic_DNA"/>
</dbReference>
<organism evidence="2 3">
    <name type="scientific">Orenia marismortui</name>
    <dbReference type="NCBI Taxonomy" id="46469"/>
    <lineage>
        <taxon>Bacteria</taxon>
        <taxon>Bacillati</taxon>
        <taxon>Bacillota</taxon>
        <taxon>Clostridia</taxon>
        <taxon>Halanaerobiales</taxon>
        <taxon>Halobacteroidaceae</taxon>
        <taxon>Orenia</taxon>
    </lineage>
</organism>
<dbReference type="RefSeq" id="WP_134114884.1">
    <property type="nucleotide sequence ID" value="NZ_SOEG01000003.1"/>
</dbReference>
<dbReference type="Pfam" id="PF13182">
    <property type="entry name" value="DUF4007"/>
    <property type="match status" value="1"/>
</dbReference>
<dbReference type="Proteomes" id="UP000295832">
    <property type="component" value="Unassembled WGS sequence"/>
</dbReference>
<proteinExistence type="predicted"/>
<sequence>MSGIEELNSGQRFKFEVDYIISLLKLINGGNKTKDDLQNEKGLGKNKIDAFSEWLRISEVVTYSNQEFELTKFGKTIINLKYNYDYFASLLLYKLSRGKENGGHFYFSKLINNIFYNYAFSLNNKVSLSNIESEILNYKDEIGVDENSIIKLANQNLSTIVDPDTGFGKLGMIKKLDDDEYEVYSYWAEPLVCAYIIYDQWEEGSVAMKIDEIVSAHYNIGRIFFMDRDTVMGVLEDLEYMDYLSIETTGGLDQIRINPKINKEDILEAIIDEV</sequence>
<gene>
    <name evidence="2" type="ORF">C7959_10390</name>
</gene>
<protein>
    <submittedName>
        <fullName evidence="2">Uncharacterized protein DUF4007</fullName>
    </submittedName>
</protein>
<name>A0A4R8H130_9FIRM</name>
<keyword evidence="3" id="KW-1185">Reference proteome</keyword>
<comment type="caution">
    <text evidence="2">The sequence shown here is derived from an EMBL/GenBank/DDBJ whole genome shotgun (WGS) entry which is preliminary data.</text>
</comment>
<dbReference type="AlphaFoldDB" id="A0A4R8H130"/>
<reference evidence="2 3" key="1">
    <citation type="submission" date="2019-03" db="EMBL/GenBank/DDBJ databases">
        <title>Subsurface microbial communities from deep shales in Ohio and West Virginia, USA.</title>
        <authorList>
            <person name="Wrighton K."/>
        </authorList>
    </citation>
    <scope>NUCLEOTIDE SEQUENCE [LARGE SCALE GENOMIC DNA]</scope>
    <source>
        <strain evidence="2 3">MSL 6dP</strain>
    </source>
</reference>
<evidence type="ECO:0000313" key="2">
    <source>
        <dbReference type="EMBL" id="TDX53238.1"/>
    </source>
</evidence>
<accession>A0A4R8H130</accession>